<dbReference type="EMBL" id="CP108169">
    <property type="protein sequence ID" value="WTQ77805.1"/>
    <property type="molecule type" value="Genomic_DNA"/>
</dbReference>
<evidence type="ECO:0000313" key="3">
    <source>
        <dbReference type="EMBL" id="WTQ77805.1"/>
    </source>
</evidence>
<dbReference type="GO" id="GO:0016705">
    <property type="term" value="F:oxidoreductase activity, acting on paired donors, with incorporation or reduction of molecular oxygen"/>
    <property type="evidence" value="ECO:0007669"/>
    <property type="project" value="InterPro"/>
</dbReference>
<feature type="domain" description="Luciferase-like" evidence="2">
    <location>
        <begin position="6"/>
        <end position="320"/>
    </location>
</feature>
<keyword evidence="1" id="KW-0560">Oxidoreductase</keyword>
<protein>
    <submittedName>
        <fullName evidence="3">LLM class F420-dependent oxidoreductase</fullName>
    </submittedName>
</protein>
<dbReference type="PANTHER" id="PTHR43244">
    <property type="match status" value="1"/>
</dbReference>
<gene>
    <name evidence="3" type="ORF">OG222_33745</name>
</gene>
<organism evidence="3">
    <name type="scientific">Streptomyces sp. NBC_00148</name>
    <dbReference type="NCBI Taxonomy" id="2903626"/>
    <lineage>
        <taxon>Bacteria</taxon>
        <taxon>Bacillati</taxon>
        <taxon>Actinomycetota</taxon>
        <taxon>Actinomycetes</taxon>
        <taxon>Kitasatosporales</taxon>
        <taxon>Streptomycetaceae</taxon>
        <taxon>Streptomyces</taxon>
    </lineage>
</organism>
<dbReference type="Pfam" id="PF00296">
    <property type="entry name" value="Bac_luciferase"/>
    <property type="match status" value="1"/>
</dbReference>
<name>A0AAU1M2Y2_9ACTN</name>
<evidence type="ECO:0000259" key="2">
    <source>
        <dbReference type="Pfam" id="PF00296"/>
    </source>
</evidence>
<dbReference type="InterPro" id="IPR011251">
    <property type="entry name" value="Luciferase-like_dom"/>
</dbReference>
<evidence type="ECO:0000256" key="1">
    <source>
        <dbReference type="ARBA" id="ARBA00023002"/>
    </source>
</evidence>
<accession>A0AAU1M2Y2</accession>
<dbReference type="InterPro" id="IPR036661">
    <property type="entry name" value="Luciferase-like_sf"/>
</dbReference>
<proteinExistence type="predicted"/>
<dbReference type="CDD" id="cd01097">
    <property type="entry name" value="Tetrahydromethanopterin_reductase"/>
    <property type="match status" value="1"/>
</dbReference>
<reference evidence="3" key="1">
    <citation type="submission" date="2022-10" db="EMBL/GenBank/DDBJ databases">
        <title>The complete genomes of actinobacterial strains from the NBC collection.</title>
        <authorList>
            <person name="Joergensen T.S."/>
            <person name="Alvarez Arevalo M."/>
            <person name="Sterndorff E.B."/>
            <person name="Faurdal D."/>
            <person name="Vuksanovic O."/>
            <person name="Mourched A.-S."/>
            <person name="Charusanti P."/>
            <person name="Shaw S."/>
            <person name="Blin K."/>
            <person name="Weber T."/>
        </authorList>
    </citation>
    <scope>NUCLEOTIDE SEQUENCE</scope>
    <source>
        <strain evidence="3">NBC_00148</strain>
    </source>
</reference>
<dbReference type="AlphaFoldDB" id="A0AAU1M2Y2"/>
<dbReference type="SUPFAM" id="SSF51679">
    <property type="entry name" value="Bacterial luciferase-like"/>
    <property type="match status" value="1"/>
</dbReference>
<dbReference type="InterPro" id="IPR050564">
    <property type="entry name" value="F420-G6PD/mer"/>
</dbReference>
<dbReference type="InterPro" id="IPR019951">
    <property type="entry name" value="F420_OxRdatse_Rv3520c_pred"/>
</dbReference>
<dbReference type="Gene3D" id="3.20.20.30">
    <property type="entry name" value="Luciferase-like domain"/>
    <property type="match status" value="1"/>
</dbReference>
<sequence length="343" mass="36981">MQLSTTLQYARDPRETAAEAVAMEQAGLDVAWVAEAYGFDAPTLMGYLAARTERLLIGSGIVNVYSRTPALLAQTAGGLDALSDGRALLGLGASGPQVVEGWHGVPYEQPLARTRETVEVVRAALRRETVVHDGRTVTIPLPAERGTGLGKPLKMITHPVRPAVPVFLAALGDRNVRLTAEFADGWLSLFYLPERAAEVWGPSMAAGRAERLPDLGELRVVAGGILAIGEDRAALRDLARPQLALYIGGMGARGKNFYNELVCRYGYEKEAQVIQDLYLAGRKREAEAAIPDDLIDRTNLLGPEGFVRERIAAYRESGVTMLNVEPGAGTDPVALVEKVKGWL</sequence>
<dbReference type="PANTHER" id="PTHR43244:SF1">
    <property type="entry name" value="5,10-METHYLENETETRAHYDROMETHANOPTERIN REDUCTASE"/>
    <property type="match status" value="1"/>
</dbReference>
<dbReference type="NCBIfam" id="TIGR03559">
    <property type="entry name" value="F420_Rv3520c"/>
    <property type="match status" value="1"/>
</dbReference>